<protein>
    <recommendedName>
        <fullName evidence="3">YkgJ family cysteine cluster protein</fullName>
    </recommendedName>
</protein>
<keyword evidence="2" id="KW-1185">Reference proteome</keyword>
<proteinExistence type="predicted"/>
<name>A0ABT8AHY3_9HYPH</name>
<evidence type="ECO:0000313" key="2">
    <source>
        <dbReference type="Proteomes" id="UP001244297"/>
    </source>
</evidence>
<organism evidence="1 2">
    <name type="scientific">Methylobacterium longum</name>
    <dbReference type="NCBI Taxonomy" id="767694"/>
    <lineage>
        <taxon>Bacteria</taxon>
        <taxon>Pseudomonadati</taxon>
        <taxon>Pseudomonadota</taxon>
        <taxon>Alphaproteobacteria</taxon>
        <taxon>Hyphomicrobiales</taxon>
        <taxon>Methylobacteriaceae</taxon>
        <taxon>Methylobacterium</taxon>
    </lineage>
</organism>
<dbReference type="EMBL" id="JAUFPT010000005">
    <property type="protein sequence ID" value="MDN3569370.1"/>
    <property type="molecule type" value="Genomic_DNA"/>
</dbReference>
<gene>
    <name evidence="1" type="ORF">QWZ18_01875</name>
</gene>
<comment type="caution">
    <text evidence="1">The sequence shown here is derived from an EMBL/GenBank/DDBJ whole genome shotgun (WGS) entry which is preliminary data.</text>
</comment>
<evidence type="ECO:0000313" key="1">
    <source>
        <dbReference type="EMBL" id="MDN3569370.1"/>
    </source>
</evidence>
<dbReference type="Proteomes" id="UP001244297">
    <property type="component" value="Unassembled WGS sequence"/>
</dbReference>
<accession>A0ABT8AHY3</accession>
<sequence length="126" mass="13740">MEIAVLDKPAGILCRHNTGTACGIYPERPEACARWHCLWRKIGALPDELRPDRSGVMFSLETRSPTAEAPDEACIVGRAVEGAQAFDSWEVEEAFAMFAREGSLPVWKVSGRDVILVSRGGGNPAR</sequence>
<dbReference type="RefSeq" id="WP_238289897.1">
    <property type="nucleotide sequence ID" value="NZ_BPQS01000018.1"/>
</dbReference>
<reference evidence="2" key="1">
    <citation type="journal article" date="2019" name="Int. J. Syst. Evol. Microbiol.">
        <title>The Global Catalogue of Microorganisms (GCM) 10K type strain sequencing project: providing services to taxonomists for standard genome sequencing and annotation.</title>
        <authorList>
            <consortium name="The Broad Institute Genomics Platform"/>
            <consortium name="The Broad Institute Genome Sequencing Center for Infectious Disease"/>
            <person name="Wu L."/>
            <person name="Ma J."/>
        </authorList>
    </citation>
    <scope>NUCLEOTIDE SEQUENCE [LARGE SCALE GENOMIC DNA]</scope>
    <source>
        <strain evidence="2">CECT 7806</strain>
    </source>
</reference>
<evidence type="ECO:0008006" key="3">
    <source>
        <dbReference type="Google" id="ProtNLM"/>
    </source>
</evidence>